<dbReference type="EMBL" id="KK583359">
    <property type="protein sequence ID" value="KDO19295.1"/>
    <property type="molecule type" value="Genomic_DNA"/>
</dbReference>
<dbReference type="KEGG" id="spar:SPRG_15234"/>
<protein>
    <recommendedName>
        <fullName evidence="1">C17orf113 probable zinc finger domain-containing protein</fullName>
    </recommendedName>
</protein>
<evidence type="ECO:0000313" key="2">
    <source>
        <dbReference type="EMBL" id="KDO19295.1"/>
    </source>
</evidence>
<name>A0A067BR76_SAPPC</name>
<gene>
    <name evidence="2" type="ORF">SPRG_15234</name>
</gene>
<reference evidence="2 3" key="1">
    <citation type="journal article" date="2013" name="PLoS Genet.">
        <title>Distinctive expansion of potential virulence genes in the genome of the oomycete fish pathogen Saprolegnia parasitica.</title>
        <authorList>
            <person name="Jiang R.H."/>
            <person name="de Bruijn I."/>
            <person name="Haas B.J."/>
            <person name="Belmonte R."/>
            <person name="Lobach L."/>
            <person name="Christie J."/>
            <person name="van den Ackerveken G."/>
            <person name="Bottin A."/>
            <person name="Bulone V."/>
            <person name="Diaz-Moreno S.M."/>
            <person name="Dumas B."/>
            <person name="Fan L."/>
            <person name="Gaulin E."/>
            <person name="Govers F."/>
            <person name="Grenville-Briggs L.J."/>
            <person name="Horner N.R."/>
            <person name="Levin J.Z."/>
            <person name="Mammella M."/>
            <person name="Meijer H.J."/>
            <person name="Morris P."/>
            <person name="Nusbaum C."/>
            <person name="Oome S."/>
            <person name="Phillips A.J."/>
            <person name="van Rooyen D."/>
            <person name="Rzeszutek E."/>
            <person name="Saraiva M."/>
            <person name="Secombes C.J."/>
            <person name="Seidl M.F."/>
            <person name="Snel B."/>
            <person name="Stassen J.H."/>
            <person name="Sykes S."/>
            <person name="Tripathy S."/>
            <person name="van den Berg H."/>
            <person name="Vega-Arreguin J.C."/>
            <person name="Wawra S."/>
            <person name="Young S.K."/>
            <person name="Zeng Q."/>
            <person name="Dieguez-Uribeondo J."/>
            <person name="Russ C."/>
            <person name="Tyler B.M."/>
            <person name="van West P."/>
        </authorList>
    </citation>
    <scope>NUCLEOTIDE SEQUENCE [LARGE SCALE GENOMIC DNA]</scope>
    <source>
        <strain evidence="2 3">CBS 223.65</strain>
    </source>
</reference>
<dbReference type="InterPro" id="IPR057456">
    <property type="entry name" value="Znf_C17orf113"/>
</dbReference>
<dbReference type="Pfam" id="PF25431">
    <property type="entry name" value="zf-C17orf113"/>
    <property type="match status" value="1"/>
</dbReference>
<sequence>MAPAKAAPFLKKWLDDYSWLVYDKSKDAAFCTICQLANANTMFGRSGYVGGPTKRFLYSTIKAHSIAEGHTDSVKLVSQAAAFRLAHEHGQRAEKRKMETATSTNNQEAAYTERYAHALRCAYFLAKHRLPYRLMAAIAELVSDTVDLYTGGDGFATSSGAFKTYSDDKRPPPNLVKTDNRTSLSASHLQDLMWIAAKEQANAKRRQV</sequence>
<dbReference type="GeneID" id="24136984"/>
<evidence type="ECO:0000313" key="3">
    <source>
        <dbReference type="Proteomes" id="UP000030745"/>
    </source>
</evidence>
<feature type="domain" description="C17orf113 probable zinc finger" evidence="1">
    <location>
        <begin position="17"/>
        <end position="77"/>
    </location>
</feature>
<accession>A0A067BR76</accession>
<evidence type="ECO:0000259" key="1">
    <source>
        <dbReference type="Pfam" id="PF25431"/>
    </source>
</evidence>
<proteinExistence type="predicted"/>
<dbReference type="OrthoDB" id="672832at2759"/>
<dbReference type="Proteomes" id="UP000030745">
    <property type="component" value="Unassembled WGS sequence"/>
</dbReference>
<dbReference type="VEuPathDB" id="FungiDB:SPRG_15234"/>
<dbReference type="RefSeq" id="XP_012210006.1">
    <property type="nucleotide sequence ID" value="XM_012354616.1"/>
</dbReference>
<keyword evidence="3" id="KW-1185">Reference proteome</keyword>
<dbReference type="AlphaFoldDB" id="A0A067BR76"/>
<organism evidence="2 3">
    <name type="scientific">Saprolegnia parasitica (strain CBS 223.65)</name>
    <dbReference type="NCBI Taxonomy" id="695850"/>
    <lineage>
        <taxon>Eukaryota</taxon>
        <taxon>Sar</taxon>
        <taxon>Stramenopiles</taxon>
        <taxon>Oomycota</taxon>
        <taxon>Saprolegniomycetes</taxon>
        <taxon>Saprolegniales</taxon>
        <taxon>Saprolegniaceae</taxon>
        <taxon>Saprolegnia</taxon>
    </lineage>
</organism>